<feature type="region of interest" description="Disordered" evidence="1">
    <location>
        <begin position="341"/>
        <end position="375"/>
    </location>
</feature>
<comment type="caution">
    <text evidence="2">The sequence shown here is derived from an EMBL/GenBank/DDBJ whole genome shotgun (WGS) entry which is preliminary data.</text>
</comment>
<gene>
    <name evidence="2" type="ORF">Tco_0727780</name>
</gene>
<evidence type="ECO:0000256" key="1">
    <source>
        <dbReference type="SAM" id="MobiDB-lite"/>
    </source>
</evidence>
<evidence type="ECO:0000313" key="3">
    <source>
        <dbReference type="Proteomes" id="UP001151760"/>
    </source>
</evidence>
<name>A0ABQ4YJ93_9ASTR</name>
<feature type="region of interest" description="Disordered" evidence="1">
    <location>
        <begin position="156"/>
        <end position="235"/>
    </location>
</feature>
<evidence type="ECO:0000313" key="2">
    <source>
        <dbReference type="EMBL" id="GJS77899.1"/>
    </source>
</evidence>
<feature type="region of interest" description="Disordered" evidence="1">
    <location>
        <begin position="87"/>
        <end position="128"/>
    </location>
</feature>
<feature type="compositionally biased region" description="Acidic residues" evidence="1">
    <location>
        <begin position="180"/>
        <end position="218"/>
    </location>
</feature>
<dbReference type="PANTHER" id="PTHR47266">
    <property type="entry name" value="ENDONUCLEASE-RELATED"/>
    <property type="match status" value="1"/>
</dbReference>
<reference evidence="2" key="1">
    <citation type="journal article" date="2022" name="Int. J. Mol. Sci.">
        <title>Draft Genome of Tanacetum Coccineum: Genomic Comparison of Closely Related Tanacetum-Family Plants.</title>
        <authorList>
            <person name="Yamashiro T."/>
            <person name="Shiraishi A."/>
            <person name="Nakayama K."/>
            <person name="Satake H."/>
        </authorList>
    </citation>
    <scope>NUCLEOTIDE SEQUENCE</scope>
</reference>
<dbReference type="InterPro" id="IPR052160">
    <property type="entry name" value="Gypsy_RT_Integrase-like"/>
</dbReference>
<proteinExistence type="predicted"/>
<sequence>MPYLRFTKVIINHFISKDKTICMRNKINIHTVRDDTLLGTLKFVSKTKDYQKYGALIPDGMINQDIKDSKAYKTYLDFSTGKATPKKASKFKKVASPSKKLSPVLEEEHAEKPKRAKKPAKKSTTAPTAGMDLLSEAALLEAAQIKKTLKKSKLETHKLHASGSGDGVGSQPKGDSDDVTKDDDDDTNGDNEASDSEKTDSDEDENPNLNQNEDEEEEYKEKYIRTPDSYGFTNDEEEYEELYKDVNVRLKDTEHEEEGKGDAEMTDVGRDDGTQKTTYEQVNDDEHVILTTVHDTQKTEVPLQSSSVSSNFANQFLNLDNIPLTDSEVVSMMNVKVRHEEPSAPTIPLTIPPITPLPQQSTPTPASTTETTTTSIPALPDFSSLFGFDQRVSSQLPHILPKEVSEFAAPVIQSTITESLENVILAKSSSQPKSTYEAATSLTEFELKKILLDKMQKRTESRLRPYHFNYPERRLTMEEMLNKLSIDSKGAIKNTEEKRLRKEKEEAQQKKFLENLKQLHINLPFIKALAQMPKYAKFLKGLLTNKIDAVGRNEQMKTQLQELLSSNSNENDGLNLENSICHIDSTNTSYLVIQGATKRGDVKCEHLYSASANEIDEKKPELKNLPQHLEYAYLLRDKSFPVIISSELSEKEKISLLQVLEKRKGEIAWKMSNIKGITKHNNDESMAFRTAYKTPTICTPFRLVYGKACHLPVEIEHKAYWALKQCNMDLTAAAKNRFMELNELMELRDGAYENTRIYKERTKRWHDSRLRGDKDFKAGDKVLLFNSRFKMHPGKLKSKWYGPNVVKTVHPYGTVEIIDKNGISFKVNGQRLKKYHDGHINEEEKEVVELDDDTTTLEAKNIDEYWWRIYKSGDLEVLES</sequence>
<protein>
    <recommendedName>
        <fullName evidence="4">Reverse transcriptase domain-containing protein</fullName>
    </recommendedName>
</protein>
<dbReference type="Proteomes" id="UP001151760">
    <property type="component" value="Unassembled WGS sequence"/>
</dbReference>
<dbReference type="EMBL" id="BQNB010010483">
    <property type="protein sequence ID" value="GJS77899.1"/>
    <property type="molecule type" value="Genomic_DNA"/>
</dbReference>
<reference evidence="2" key="2">
    <citation type="submission" date="2022-01" db="EMBL/GenBank/DDBJ databases">
        <authorList>
            <person name="Yamashiro T."/>
            <person name="Shiraishi A."/>
            <person name="Satake H."/>
            <person name="Nakayama K."/>
        </authorList>
    </citation>
    <scope>NUCLEOTIDE SEQUENCE</scope>
</reference>
<evidence type="ECO:0008006" key="4">
    <source>
        <dbReference type="Google" id="ProtNLM"/>
    </source>
</evidence>
<organism evidence="2 3">
    <name type="scientific">Tanacetum coccineum</name>
    <dbReference type="NCBI Taxonomy" id="301880"/>
    <lineage>
        <taxon>Eukaryota</taxon>
        <taxon>Viridiplantae</taxon>
        <taxon>Streptophyta</taxon>
        <taxon>Embryophyta</taxon>
        <taxon>Tracheophyta</taxon>
        <taxon>Spermatophyta</taxon>
        <taxon>Magnoliopsida</taxon>
        <taxon>eudicotyledons</taxon>
        <taxon>Gunneridae</taxon>
        <taxon>Pentapetalae</taxon>
        <taxon>asterids</taxon>
        <taxon>campanulids</taxon>
        <taxon>Asterales</taxon>
        <taxon>Asteraceae</taxon>
        <taxon>Asteroideae</taxon>
        <taxon>Anthemideae</taxon>
        <taxon>Anthemidinae</taxon>
        <taxon>Tanacetum</taxon>
    </lineage>
</organism>
<accession>A0ABQ4YJ93</accession>
<keyword evidence="3" id="KW-1185">Reference proteome</keyword>
<feature type="compositionally biased region" description="Low complexity" evidence="1">
    <location>
        <begin position="357"/>
        <end position="375"/>
    </location>
</feature>
<feature type="region of interest" description="Disordered" evidence="1">
    <location>
        <begin position="253"/>
        <end position="274"/>
    </location>
</feature>